<dbReference type="Gene3D" id="2.60.40.1220">
    <property type="match status" value="1"/>
</dbReference>
<keyword evidence="2" id="KW-0186">Copper</keyword>
<evidence type="ECO:0000256" key="4">
    <source>
        <dbReference type="SAM" id="Phobius"/>
    </source>
</evidence>
<keyword evidence="4" id="KW-0472">Membrane</keyword>
<proteinExistence type="predicted"/>
<keyword evidence="4" id="KW-1133">Transmembrane helix</keyword>
<reference evidence="7 8" key="2">
    <citation type="submission" date="2016-01" db="EMBL/GenBank/DDBJ databases">
        <title>Microcella alkaliphila JAM AC0309 whole genome shotgun sequence.</title>
        <authorList>
            <person name="Kurata A."/>
            <person name="Hirose Y."/>
            <person name="Kishimoto N."/>
            <person name="Kobayashi T."/>
        </authorList>
    </citation>
    <scope>NUCLEOTIDE SEQUENCE [LARGE SCALE GENOMIC DNA]</scope>
    <source>
        <strain evidence="7 8">JAM AC0309</strain>
    </source>
</reference>
<dbReference type="SUPFAM" id="SSF81296">
    <property type="entry name" value="E set domains"/>
    <property type="match status" value="1"/>
</dbReference>
<keyword evidence="4" id="KW-0812">Transmembrane</keyword>
<feature type="region of interest" description="Disordered" evidence="3">
    <location>
        <begin position="148"/>
        <end position="196"/>
    </location>
</feature>
<evidence type="ECO:0000256" key="1">
    <source>
        <dbReference type="ARBA" id="ARBA00022729"/>
    </source>
</evidence>
<feature type="chain" id="PRO_5006855203" evidence="5">
    <location>
        <begin position="42"/>
        <end position="235"/>
    </location>
</feature>
<dbReference type="Pfam" id="PF04234">
    <property type="entry name" value="CopC"/>
    <property type="match status" value="1"/>
</dbReference>
<dbReference type="Proteomes" id="UP000218965">
    <property type="component" value="Chromosome"/>
</dbReference>
<dbReference type="InterPro" id="IPR014756">
    <property type="entry name" value="Ig_E-set"/>
</dbReference>
<gene>
    <name evidence="7" type="ORF">MalAC0309_2084</name>
</gene>
<organism evidence="7 8">
    <name type="scientific">Microcella alkaliphila</name>
    <dbReference type="NCBI Taxonomy" id="279828"/>
    <lineage>
        <taxon>Bacteria</taxon>
        <taxon>Bacillati</taxon>
        <taxon>Actinomycetota</taxon>
        <taxon>Actinomycetes</taxon>
        <taxon>Micrococcales</taxon>
        <taxon>Microbacteriaceae</taxon>
        <taxon>Microcella</taxon>
    </lineage>
</organism>
<dbReference type="GO" id="GO:0042597">
    <property type="term" value="C:periplasmic space"/>
    <property type="evidence" value="ECO:0007669"/>
    <property type="project" value="InterPro"/>
</dbReference>
<evidence type="ECO:0000313" key="7">
    <source>
        <dbReference type="EMBL" id="BAU32929.1"/>
    </source>
</evidence>
<evidence type="ECO:0000259" key="6">
    <source>
        <dbReference type="Pfam" id="PF04234"/>
    </source>
</evidence>
<reference evidence="8" key="1">
    <citation type="submission" date="2015-12" db="EMBL/GenBank/DDBJ databases">
        <authorList>
            <person name="Shamseldin A."/>
            <person name="Moawad H."/>
            <person name="Abd El-Rahim W.M."/>
            <person name="Sadowsky M.J."/>
        </authorList>
    </citation>
    <scope>NUCLEOTIDE SEQUENCE [LARGE SCALE GENOMIC DNA]</scope>
    <source>
        <strain evidence="8">JAM AC0309</strain>
    </source>
</reference>
<dbReference type="AlphaFoldDB" id="A0A0U5BEE0"/>
<accession>A0A0U5BEE0</accession>
<dbReference type="GO" id="GO:0005507">
    <property type="term" value="F:copper ion binding"/>
    <property type="evidence" value="ECO:0007669"/>
    <property type="project" value="InterPro"/>
</dbReference>
<name>A0A0U5BEE0_9MICO</name>
<dbReference type="InterPro" id="IPR007348">
    <property type="entry name" value="CopC_dom"/>
</dbReference>
<keyword evidence="1 5" id="KW-0732">Signal</keyword>
<dbReference type="GO" id="GO:0046688">
    <property type="term" value="P:response to copper ion"/>
    <property type="evidence" value="ECO:0007669"/>
    <property type="project" value="InterPro"/>
</dbReference>
<feature type="transmembrane region" description="Helical" evidence="4">
    <location>
        <begin position="208"/>
        <end position="229"/>
    </location>
</feature>
<evidence type="ECO:0000256" key="3">
    <source>
        <dbReference type="SAM" id="MobiDB-lite"/>
    </source>
</evidence>
<evidence type="ECO:0000256" key="2">
    <source>
        <dbReference type="ARBA" id="ARBA00023008"/>
    </source>
</evidence>
<evidence type="ECO:0000256" key="5">
    <source>
        <dbReference type="SAM" id="SignalP"/>
    </source>
</evidence>
<dbReference type="InterPro" id="IPR014755">
    <property type="entry name" value="Cu-Rt/internalin_Ig-like"/>
</dbReference>
<evidence type="ECO:0000313" key="8">
    <source>
        <dbReference type="Proteomes" id="UP000218965"/>
    </source>
</evidence>
<dbReference type="KEGG" id="malk:MalAC0309_2084"/>
<feature type="domain" description="CopC" evidence="6">
    <location>
        <begin position="42"/>
        <end position="138"/>
    </location>
</feature>
<sequence>MTYSRTTSPRTRTPRRSRSLAATAIAAAGLLALAPALPATAHNFVVSTNPGEGATVTLPPERFEILTNENLLDIAGDATGFALQVTDEQGQFYGDGCLVVDGVGMSMGAWLGDTGTYTVSYQFISADSHTLSGTYQFDYQPDPAAAITPGSEAPLVCGDPAPGTEPESTPELEVVEPDATAEPAPEPDATEAPATDDASAAMGIPTGLAIGIGLGVLALIAAIVGGVVYSRRRRV</sequence>
<dbReference type="EMBL" id="AP017315">
    <property type="protein sequence ID" value="BAU32929.1"/>
    <property type="molecule type" value="Genomic_DNA"/>
</dbReference>
<feature type="signal peptide" evidence="5">
    <location>
        <begin position="1"/>
        <end position="41"/>
    </location>
</feature>
<protein>
    <submittedName>
        <fullName evidence="7">Transport integral membrane protein</fullName>
    </submittedName>
</protein>
<dbReference type="RefSeq" id="WP_161494115.1">
    <property type="nucleotide sequence ID" value="NZ_AP017315.1"/>
</dbReference>